<comment type="caution">
    <text evidence="2">The sequence shown here is derived from an EMBL/GenBank/DDBJ whole genome shotgun (WGS) entry which is preliminary data.</text>
</comment>
<evidence type="ECO:0000256" key="1">
    <source>
        <dbReference type="SAM" id="MobiDB-lite"/>
    </source>
</evidence>
<evidence type="ECO:0008006" key="4">
    <source>
        <dbReference type="Google" id="ProtNLM"/>
    </source>
</evidence>
<feature type="region of interest" description="Disordered" evidence="1">
    <location>
        <begin position="118"/>
        <end position="138"/>
    </location>
</feature>
<organism evidence="2 3">
    <name type="scientific">Intrasporangium chromatireducens Q5-1</name>
    <dbReference type="NCBI Taxonomy" id="584657"/>
    <lineage>
        <taxon>Bacteria</taxon>
        <taxon>Bacillati</taxon>
        <taxon>Actinomycetota</taxon>
        <taxon>Actinomycetes</taxon>
        <taxon>Micrococcales</taxon>
        <taxon>Intrasporangiaceae</taxon>
        <taxon>Intrasporangium</taxon>
    </lineage>
</organism>
<dbReference type="Pfam" id="PF18934">
    <property type="entry name" value="DUF5682"/>
    <property type="match status" value="1"/>
</dbReference>
<dbReference type="InterPro" id="IPR043737">
    <property type="entry name" value="DUF5682"/>
</dbReference>
<feature type="region of interest" description="Disordered" evidence="1">
    <location>
        <begin position="716"/>
        <end position="741"/>
    </location>
</feature>
<dbReference type="PATRIC" id="fig|584657.3.peg.3560"/>
<accession>W9GID5</accession>
<dbReference type="Proteomes" id="UP000019494">
    <property type="component" value="Unassembled WGS sequence"/>
</dbReference>
<gene>
    <name evidence="2" type="ORF">N864_11415</name>
</gene>
<name>W9GID5_9MICO</name>
<proteinExistence type="predicted"/>
<evidence type="ECO:0000313" key="2">
    <source>
        <dbReference type="EMBL" id="EWT04553.1"/>
    </source>
</evidence>
<dbReference type="AlphaFoldDB" id="W9GID5"/>
<keyword evidence="3" id="KW-1185">Reference proteome</keyword>
<protein>
    <recommendedName>
        <fullName evidence="4">4-aminobutyrate aminotransferase</fullName>
    </recommendedName>
</protein>
<evidence type="ECO:0000313" key="3">
    <source>
        <dbReference type="Proteomes" id="UP000019494"/>
    </source>
</evidence>
<reference evidence="3" key="1">
    <citation type="submission" date="2013-08" db="EMBL/GenBank/DDBJ databases">
        <title>Intrasporangium oryzae NRRL B-24470.</title>
        <authorList>
            <person name="Liu H."/>
            <person name="Wang G."/>
        </authorList>
    </citation>
    <scope>NUCLEOTIDE SEQUENCE [LARGE SCALE GENOMIC DNA]</scope>
    <source>
        <strain evidence="3">Q5-1</strain>
    </source>
</reference>
<dbReference type="EMBL" id="AWQS01000223">
    <property type="protein sequence ID" value="EWT04553.1"/>
    <property type="molecule type" value="Genomic_DNA"/>
</dbReference>
<sequence length="763" mass="81860">MPGARVTAPSPPRVEVLGIRHHGPGSARSVLGALAELEPEVVVIEGPPELDALVPMAGDPDLVPPVAALVYAVDEPRRSAFYPFAAFSPEWVALQWAVQRRVPVRFADLPATHGLAEAVEDDGSPAPPRPGEQPARPDPLAMLASAAGYDDPERWWEDAVEHRRASSLEQFRHVREALEEVREQLRGDTAYEVALAEDERREAAMRTVMRAVLRAGHQRVAVVCGAFHAPVLDPATFPPASHDTALLKGLPKVKVAATWVPWTAARLAYTSGYGAGVRSPGWYQHLFVTPEESVVSAWFVRVAQALRDERLDASTASVVEATRLAEALAAVRGRPSVGLTELTDAAQAVLAEGSALPLQLIDRTLVIGQELGSVPESTPMVPLAADLARQQKSLRLKVSATEAVLELDLRREAGRARSALFHRLGLIGIDWARPAEVGRTTGTFKEAWVLEWEPELSVAVIEASVHGTTVATAAESSVVEQAEQAADLAALGRLIEQSLRAELPAAVRRIVATLSERTARQHDTLALLTTIEPLARTCRYGNVRGVDVEEVAHVLRTVVVRASVGLRAACTSLDDDAAGAMRAAVEAAHRGIALLDEEDLRTPWHRALAAVAEDDAVHGDVAGRANRLLLDAGELDRTTAGDRLSRHLSRAASGPAAAAWLDGFLTGEALLLLHDDDLLGIIDEWLTGIPEEAFEDVLPLVRRTFAQYQPPERRQLGQHLRRLGRSTPGTPHAGRDATDDVDLDRAGPAIAAVASLLGLGAAS</sequence>